<accession>A0ABQ5FW99</accession>
<evidence type="ECO:0000313" key="2">
    <source>
        <dbReference type="Proteomes" id="UP001151760"/>
    </source>
</evidence>
<organism evidence="1 2">
    <name type="scientific">Tanacetum coccineum</name>
    <dbReference type="NCBI Taxonomy" id="301880"/>
    <lineage>
        <taxon>Eukaryota</taxon>
        <taxon>Viridiplantae</taxon>
        <taxon>Streptophyta</taxon>
        <taxon>Embryophyta</taxon>
        <taxon>Tracheophyta</taxon>
        <taxon>Spermatophyta</taxon>
        <taxon>Magnoliopsida</taxon>
        <taxon>eudicotyledons</taxon>
        <taxon>Gunneridae</taxon>
        <taxon>Pentapetalae</taxon>
        <taxon>asterids</taxon>
        <taxon>campanulids</taxon>
        <taxon>Asterales</taxon>
        <taxon>Asteraceae</taxon>
        <taxon>Asteroideae</taxon>
        <taxon>Anthemideae</taxon>
        <taxon>Anthemidinae</taxon>
        <taxon>Tanacetum</taxon>
    </lineage>
</organism>
<dbReference type="EMBL" id="BQNB010017811">
    <property type="protein sequence ID" value="GJT67469.1"/>
    <property type="molecule type" value="Genomic_DNA"/>
</dbReference>
<evidence type="ECO:0008006" key="3">
    <source>
        <dbReference type="Google" id="ProtNLM"/>
    </source>
</evidence>
<evidence type="ECO:0000313" key="1">
    <source>
        <dbReference type="EMBL" id="GJT67469.1"/>
    </source>
</evidence>
<name>A0ABQ5FW99_9ASTR</name>
<reference evidence="1" key="1">
    <citation type="journal article" date="2022" name="Int. J. Mol. Sci.">
        <title>Draft Genome of Tanacetum Coccineum: Genomic Comparison of Closely Related Tanacetum-Family Plants.</title>
        <authorList>
            <person name="Yamashiro T."/>
            <person name="Shiraishi A."/>
            <person name="Nakayama K."/>
            <person name="Satake H."/>
        </authorList>
    </citation>
    <scope>NUCLEOTIDE SEQUENCE</scope>
</reference>
<reference evidence="1" key="2">
    <citation type="submission" date="2022-01" db="EMBL/GenBank/DDBJ databases">
        <authorList>
            <person name="Yamashiro T."/>
            <person name="Shiraishi A."/>
            <person name="Satake H."/>
            <person name="Nakayama K."/>
        </authorList>
    </citation>
    <scope>NUCLEOTIDE SEQUENCE</scope>
</reference>
<sequence>MESIRSFNTTNSPLGSSALGQKAKTVLCICHTLREISRDITVRWDDDVLYKVQRSDFHRLGSKTLKYAASSRGQGKVTNLSVEERLLHFNVYLQMLLHEGVVFQRHALYSILRSKRISSTRINEQEEQIDAALTKLHKFLEQRDNAIRVSYDPGVGHEGLKTRRINEEFGEICRWTTIRGKIQFTSAGNPVKKSLLILNLSDHRLCKYGGGGS</sequence>
<dbReference type="Proteomes" id="UP001151760">
    <property type="component" value="Unassembled WGS sequence"/>
</dbReference>
<proteinExistence type="predicted"/>
<gene>
    <name evidence="1" type="ORF">Tco_1018949</name>
</gene>
<comment type="caution">
    <text evidence="1">The sequence shown here is derived from an EMBL/GenBank/DDBJ whole genome shotgun (WGS) entry which is preliminary data.</text>
</comment>
<protein>
    <recommendedName>
        <fullName evidence="3">SAC domain-containing protein</fullName>
    </recommendedName>
</protein>
<keyword evidence="2" id="KW-1185">Reference proteome</keyword>